<dbReference type="Pfam" id="PF02482">
    <property type="entry name" value="Ribosomal_S30AE"/>
    <property type="match status" value="1"/>
</dbReference>
<comment type="caution">
    <text evidence="1">The sequence shown here is derived from an EMBL/GenBank/DDBJ whole genome shotgun (WGS) entry which is preliminary data.</text>
</comment>
<sequence length="104" mass="11256">MSRVVAPAQPQVYVHGPIRPGLVEYARRKVTAALEHAPRPVLFVKLNLGRAGAAGTPRPYTVAVHADVSGVDIHVSAAAPTFTEAVDLAQRKLNARLSRADRWR</sequence>
<dbReference type="RefSeq" id="WP_308711291.1">
    <property type="nucleotide sequence ID" value="NZ_JAVHUY010000004.1"/>
</dbReference>
<evidence type="ECO:0008006" key="3">
    <source>
        <dbReference type="Google" id="ProtNLM"/>
    </source>
</evidence>
<name>A0ABU0ZAD4_9ACTN</name>
<dbReference type="SUPFAM" id="SSF69754">
    <property type="entry name" value="Ribosome binding protein Y (YfiA homologue)"/>
    <property type="match status" value="1"/>
</dbReference>
<evidence type="ECO:0000313" key="2">
    <source>
        <dbReference type="Proteomes" id="UP001230908"/>
    </source>
</evidence>
<dbReference type="Proteomes" id="UP001230908">
    <property type="component" value="Unassembled WGS sequence"/>
</dbReference>
<reference evidence="1 2" key="1">
    <citation type="submission" date="2023-08" db="EMBL/GenBank/DDBJ databases">
        <title>Phytohabitans sansha sp. nov., isolated from marine sediment.</title>
        <authorList>
            <person name="Zhao Y."/>
            <person name="Yi K."/>
        </authorList>
    </citation>
    <scope>NUCLEOTIDE SEQUENCE [LARGE SCALE GENOMIC DNA]</scope>
    <source>
        <strain evidence="1 2">ZYX-F-186</strain>
    </source>
</reference>
<organism evidence="1 2">
    <name type="scientific">Phytohabitans maris</name>
    <dbReference type="NCBI Taxonomy" id="3071409"/>
    <lineage>
        <taxon>Bacteria</taxon>
        <taxon>Bacillati</taxon>
        <taxon>Actinomycetota</taxon>
        <taxon>Actinomycetes</taxon>
        <taxon>Micromonosporales</taxon>
        <taxon>Micromonosporaceae</taxon>
    </lineage>
</organism>
<gene>
    <name evidence="1" type="ORF">RB614_05705</name>
</gene>
<dbReference type="InterPro" id="IPR003489">
    <property type="entry name" value="RHF/RaiA"/>
</dbReference>
<dbReference type="InterPro" id="IPR036567">
    <property type="entry name" value="RHF-like"/>
</dbReference>
<dbReference type="EMBL" id="JAVHUY010000004">
    <property type="protein sequence ID" value="MDQ7904016.1"/>
    <property type="molecule type" value="Genomic_DNA"/>
</dbReference>
<accession>A0ABU0ZAD4</accession>
<evidence type="ECO:0000313" key="1">
    <source>
        <dbReference type="EMBL" id="MDQ7904016.1"/>
    </source>
</evidence>
<keyword evidence="2" id="KW-1185">Reference proteome</keyword>
<proteinExistence type="predicted"/>
<protein>
    <recommendedName>
        <fullName evidence="3">Ribosomal subunit interface protein</fullName>
    </recommendedName>
</protein>